<dbReference type="STRING" id="1514105.AOC36_08590"/>
<sequence>MTPFKEIKKVLLKLIICFTLIIFSVSTQITQISADDTHDFAGGTGTRSDPYQIETVDHLDNVRKYLNQTVYFQLNNDIDLTTFLEDKPAGWNPIGTVKFNSFSGHFDGKGHSVTGLWFKQNNAPTNDQRNNIGLFGYTQDATITNLGVETNDTMGGINIIDDEIGLNVGILAGYSIKTKISNCYSKGKISISSYYINVGGLLGKIEGSEVLESYSDVNLRISDFIFNVSLGGLIGTSIASNVLKSFAIGRISDEIGSNITGNVGGFIGTLDTANLINAFSDNYSNMSVSTTNSWVNVGGFAGLISSGRIQKS</sequence>
<proteinExistence type="predicted"/>
<dbReference type="OrthoDB" id="9807519at2"/>
<dbReference type="EMBL" id="CP013213">
    <property type="protein sequence ID" value="AMC94042.1"/>
    <property type="molecule type" value="Genomic_DNA"/>
</dbReference>
<evidence type="ECO:0000313" key="2">
    <source>
        <dbReference type="Proteomes" id="UP000063781"/>
    </source>
</evidence>
<dbReference type="RefSeq" id="WP_067633374.1">
    <property type="nucleotide sequence ID" value="NZ_CP013213.1"/>
</dbReference>
<organism evidence="1 2">
    <name type="scientific">Erysipelothrix larvae</name>
    <dbReference type="NCBI Taxonomy" id="1514105"/>
    <lineage>
        <taxon>Bacteria</taxon>
        <taxon>Bacillati</taxon>
        <taxon>Bacillota</taxon>
        <taxon>Erysipelotrichia</taxon>
        <taxon>Erysipelotrichales</taxon>
        <taxon>Erysipelotrichaceae</taxon>
        <taxon>Erysipelothrix</taxon>
    </lineage>
</organism>
<accession>A0A0X8H0Y5</accession>
<evidence type="ECO:0008006" key="3">
    <source>
        <dbReference type="Google" id="ProtNLM"/>
    </source>
</evidence>
<dbReference type="Gene3D" id="2.160.20.110">
    <property type="match status" value="1"/>
</dbReference>
<keyword evidence="2" id="KW-1185">Reference proteome</keyword>
<protein>
    <recommendedName>
        <fullName evidence="3">GLUG domain-containing protein</fullName>
    </recommendedName>
</protein>
<dbReference type="KEGG" id="erl:AOC36_08590"/>
<name>A0A0X8H0Y5_9FIRM</name>
<dbReference type="AlphaFoldDB" id="A0A0X8H0Y5"/>
<dbReference type="Proteomes" id="UP000063781">
    <property type="component" value="Chromosome"/>
</dbReference>
<gene>
    <name evidence="1" type="ORF">AOC36_08590</name>
</gene>
<reference evidence="1 2" key="1">
    <citation type="submission" date="2015-10" db="EMBL/GenBank/DDBJ databases">
        <title>Erysipelothrix larvae sp. LV19 isolated from the larval gut of the rhinoceros beetle, Trypoxylus dichotomus.</title>
        <authorList>
            <person name="Lim S."/>
            <person name="Kim B.-C."/>
        </authorList>
    </citation>
    <scope>NUCLEOTIDE SEQUENCE [LARGE SCALE GENOMIC DNA]</scope>
    <source>
        <strain evidence="1 2">LV19</strain>
    </source>
</reference>
<evidence type="ECO:0000313" key="1">
    <source>
        <dbReference type="EMBL" id="AMC94042.1"/>
    </source>
</evidence>